<evidence type="ECO:0000256" key="3">
    <source>
        <dbReference type="ARBA" id="ARBA00023089"/>
    </source>
</evidence>
<comment type="caution">
    <text evidence="5">The sequence shown here is derived from an EMBL/GenBank/DDBJ whole genome shotgun (WGS) entry which is preliminary data.</text>
</comment>
<dbReference type="InterPro" id="IPR012474">
    <property type="entry name" value="Frigida"/>
</dbReference>
<sequence length="197" mass="21602">MGSESGVCTFVCAVPDGGLRMCLRLQRPKRGGRGLVEVAMKRGGILLAEQEAAVVTKEQALSDRLQVLKAAAVLAVIEARKKHKEAFPVLQNKISSLPNEVPNHARDGNITINKLSNLVEAFTGKVKPLPQLKKLCEQMDLKGPVKFIAENRKILPTIREELPHALRSACEPTHLVLDCFRGILPSEPIQLKSKFKG</sequence>
<reference evidence="5 6" key="1">
    <citation type="journal article" date="2020" name="Nat. Food">
        <title>A phased Vanilla planifolia genome enables genetic improvement of flavour and production.</title>
        <authorList>
            <person name="Hasing T."/>
            <person name="Tang H."/>
            <person name="Brym M."/>
            <person name="Khazi F."/>
            <person name="Huang T."/>
            <person name="Chambers A.H."/>
        </authorList>
    </citation>
    <scope>NUCLEOTIDE SEQUENCE [LARGE SCALE GENOMIC DNA]</scope>
    <source>
        <tissue evidence="5">Leaf</tissue>
    </source>
</reference>
<keyword evidence="2 4" id="KW-0221">Differentiation</keyword>
<evidence type="ECO:0000256" key="2">
    <source>
        <dbReference type="ARBA" id="ARBA00022782"/>
    </source>
</evidence>
<accession>A0A835QT50</accession>
<dbReference type="OrthoDB" id="1930990at2759"/>
<evidence type="ECO:0000256" key="4">
    <source>
        <dbReference type="RuleBase" id="RU364012"/>
    </source>
</evidence>
<keyword evidence="3 4" id="KW-0287">Flowering</keyword>
<dbReference type="AlphaFoldDB" id="A0A835QT50"/>
<comment type="similarity">
    <text evidence="1 4">Belongs to the Frigida family.</text>
</comment>
<evidence type="ECO:0000313" key="5">
    <source>
        <dbReference type="EMBL" id="KAG0478219.1"/>
    </source>
</evidence>
<evidence type="ECO:0000256" key="1">
    <source>
        <dbReference type="ARBA" id="ARBA00008956"/>
    </source>
</evidence>
<organism evidence="5 6">
    <name type="scientific">Vanilla planifolia</name>
    <name type="common">Vanilla</name>
    <dbReference type="NCBI Taxonomy" id="51239"/>
    <lineage>
        <taxon>Eukaryota</taxon>
        <taxon>Viridiplantae</taxon>
        <taxon>Streptophyta</taxon>
        <taxon>Embryophyta</taxon>
        <taxon>Tracheophyta</taxon>
        <taxon>Spermatophyta</taxon>
        <taxon>Magnoliopsida</taxon>
        <taxon>Liliopsida</taxon>
        <taxon>Asparagales</taxon>
        <taxon>Orchidaceae</taxon>
        <taxon>Vanilloideae</taxon>
        <taxon>Vanilleae</taxon>
        <taxon>Vanilla</taxon>
    </lineage>
</organism>
<dbReference type="PANTHER" id="PTHR31791">
    <property type="entry name" value="FRIGIDA-LIKE PROTEIN 3-RELATED"/>
    <property type="match status" value="1"/>
</dbReference>
<dbReference type="GO" id="GO:0030154">
    <property type="term" value="P:cell differentiation"/>
    <property type="evidence" value="ECO:0007669"/>
    <property type="project" value="UniProtKB-KW"/>
</dbReference>
<dbReference type="GO" id="GO:0009908">
    <property type="term" value="P:flower development"/>
    <property type="evidence" value="ECO:0007669"/>
    <property type="project" value="UniProtKB-KW"/>
</dbReference>
<dbReference type="Proteomes" id="UP000639772">
    <property type="component" value="Chromosome 6"/>
</dbReference>
<dbReference type="Pfam" id="PF07899">
    <property type="entry name" value="Frigida"/>
    <property type="match status" value="1"/>
</dbReference>
<evidence type="ECO:0000313" key="6">
    <source>
        <dbReference type="Proteomes" id="UP000639772"/>
    </source>
</evidence>
<proteinExistence type="inferred from homology"/>
<keyword evidence="4" id="KW-0217">Developmental protein</keyword>
<dbReference type="EMBL" id="JADCNM010000006">
    <property type="protein sequence ID" value="KAG0478219.1"/>
    <property type="molecule type" value="Genomic_DNA"/>
</dbReference>
<name>A0A835QT50_VANPL</name>
<dbReference type="PANTHER" id="PTHR31791:SF41">
    <property type="entry name" value="FRIGIDA-LIKE PROTEIN"/>
    <property type="match status" value="1"/>
</dbReference>
<protein>
    <recommendedName>
        <fullName evidence="4">FRIGIDA-like protein</fullName>
    </recommendedName>
</protein>
<gene>
    <name evidence="5" type="ORF">HPP92_012938</name>
</gene>